<dbReference type="GO" id="GO:0016600">
    <property type="term" value="C:flotillin complex"/>
    <property type="evidence" value="ECO:0007669"/>
    <property type="project" value="TreeGrafter"/>
</dbReference>
<organism evidence="4 5">
    <name type="scientific">Meganyctiphanes norvegica</name>
    <name type="common">Northern krill</name>
    <name type="synonym">Thysanopoda norvegica</name>
    <dbReference type="NCBI Taxonomy" id="48144"/>
    <lineage>
        <taxon>Eukaryota</taxon>
        <taxon>Metazoa</taxon>
        <taxon>Ecdysozoa</taxon>
        <taxon>Arthropoda</taxon>
        <taxon>Crustacea</taxon>
        <taxon>Multicrustacea</taxon>
        <taxon>Malacostraca</taxon>
        <taxon>Eumalacostraca</taxon>
        <taxon>Eucarida</taxon>
        <taxon>Euphausiacea</taxon>
        <taxon>Euphausiidae</taxon>
        <taxon>Meganyctiphanes</taxon>
    </lineage>
</organism>
<evidence type="ECO:0000256" key="1">
    <source>
        <dbReference type="RuleBase" id="RU366054"/>
    </source>
</evidence>
<comment type="caution">
    <text evidence="4">The sequence shown here is derived from an EMBL/GenBank/DDBJ whole genome shotgun (WGS) entry which is preliminary data.</text>
</comment>
<dbReference type="PANTHER" id="PTHR13806:SF46">
    <property type="entry name" value="FLOTILLIN-1-RELATED"/>
    <property type="match status" value="1"/>
</dbReference>
<reference evidence="4 5" key="1">
    <citation type="submission" date="2024-05" db="EMBL/GenBank/DDBJ databases">
        <authorList>
            <person name="Wallberg A."/>
        </authorList>
    </citation>
    <scope>NUCLEOTIDE SEQUENCE [LARGE SCALE GENOMIC DNA]</scope>
</reference>
<gene>
    <name evidence="4" type="ORF">MNOR_LOCUS10962</name>
</gene>
<dbReference type="GO" id="GO:1901890">
    <property type="term" value="P:positive regulation of cell junction assembly"/>
    <property type="evidence" value="ECO:0007669"/>
    <property type="project" value="TreeGrafter"/>
</dbReference>
<feature type="domain" description="Flotillin C-terminal" evidence="3">
    <location>
        <begin position="17"/>
        <end position="94"/>
    </location>
</feature>
<name>A0AAV2QC19_MEGNR</name>
<dbReference type="InterPro" id="IPR031905">
    <property type="entry name" value="Flotillin_C"/>
</dbReference>
<dbReference type="GO" id="GO:0045807">
    <property type="term" value="P:positive regulation of endocytosis"/>
    <property type="evidence" value="ECO:0007669"/>
    <property type="project" value="TreeGrafter"/>
</dbReference>
<feature type="coiled-coil region" evidence="2">
    <location>
        <begin position="4"/>
        <end position="35"/>
    </location>
</feature>
<dbReference type="GO" id="GO:2000049">
    <property type="term" value="P:positive regulation of cell-cell adhesion mediated by cadherin"/>
    <property type="evidence" value="ECO:0007669"/>
    <property type="project" value="TreeGrafter"/>
</dbReference>
<dbReference type="GO" id="GO:0002020">
    <property type="term" value="F:protease binding"/>
    <property type="evidence" value="ECO:0007669"/>
    <property type="project" value="TreeGrafter"/>
</dbReference>
<dbReference type="GO" id="GO:0070528">
    <property type="term" value="P:protein kinase C signaling"/>
    <property type="evidence" value="ECO:0007669"/>
    <property type="project" value="TreeGrafter"/>
</dbReference>
<dbReference type="InterPro" id="IPR027705">
    <property type="entry name" value="Flotillin_fam"/>
</dbReference>
<dbReference type="EMBL" id="CAXKWB010005661">
    <property type="protein sequence ID" value="CAL4079368.1"/>
    <property type="molecule type" value="Genomic_DNA"/>
</dbReference>
<sequence length="144" mass="15550">MEKLAEASRNRTVLEAEAEAEAQRMKGEAEAFAIEAKAKAEAETMQMKADAFKEYKEAAMVEMFLATLPKVAAEVAAPLSQTKKMTMVASGNSELGAAKVTGEVIDIIIKVPEMVKSMTGVDITKGFTGKMTSKEAWNSTPSRR</sequence>
<evidence type="ECO:0000256" key="2">
    <source>
        <dbReference type="SAM" id="Coils"/>
    </source>
</evidence>
<protein>
    <recommendedName>
        <fullName evidence="3">Flotillin C-terminal domain-containing protein</fullName>
    </recommendedName>
</protein>
<dbReference type="Pfam" id="PF15975">
    <property type="entry name" value="Flot"/>
    <property type="match status" value="1"/>
</dbReference>
<proteinExistence type="inferred from homology"/>
<comment type="similarity">
    <text evidence="1">Belongs to the band 7/mec-2 family. Flotillin subfamily.</text>
</comment>
<dbReference type="AlphaFoldDB" id="A0AAV2QC19"/>
<evidence type="ECO:0000313" key="4">
    <source>
        <dbReference type="EMBL" id="CAL4079368.1"/>
    </source>
</evidence>
<dbReference type="PANTHER" id="PTHR13806">
    <property type="entry name" value="FLOTILLIN-RELATED"/>
    <property type="match status" value="1"/>
</dbReference>
<dbReference type="GO" id="GO:0031410">
    <property type="term" value="C:cytoplasmic vesicle"/>
    <property type="evidence" value="ECO:0007669"/>
    <property type="project" value="TreeGrafter"/>
</dbReference>
<accession>A0AAV2QC19</accession>
<dbReference type="Proteomes" id="UP001497623">
    <property type="component" value="Unassembled WGS sequence"/>
</dbReference>
<evidence type="ECO:0000259" key="3">
    <source>
        <dbReference type="Pfam" id="PF15975"/>
    </source>
</evidence>
<keyword evidence="5" id="KW-1185">Reference proteome</keyword>
<dbReference type="GO" id="GO:0002090">
    <property type="term" value="P:regulation of receptor internalization"/>
    <property type="evidence" value="ECO:0007669"/>
    <property type="project" value="TreeGrafter"/>
</dbReference>
<keyword evidence="2" id="KW-0175">Coiled coil</keyword>
<evidence type="ECO:0000313" key="5">
    <source>
        <dbReference type="Proteomes" id="UP001497623"/>
    </source>
</evidence>
<dbReference type="GO" id="GO:0072659">
    <property type="term" value="P:protein localization to plasma membrane"/>
    <property type="evidence" value="ECO:0007669"/>
    <property type="project" value="TreeGrafter"/>
</dbReference>